<proteinExistence type="predicted"/>
<evidence type="ECO:0000313" key="2">
    <source>
        <dbReference type="Proteomes" id="UP000027138"/>
    </source>
</evidence>
<accession>A0A067J971</accession>
<keyword evidence="2" id="KW-1185">Reference proteome</keyword>
<name>A0A067J971_JATCU</name>
<protein>
    <submittedName>
        <fullName evidence="1">Uncharacterized protein</fullName>
    </submittedName>
</protein>
<evidence type="ECO:0000313" key="1">
    <source>
        <dbReference type="EMBL" id="KDP20292.1"/>
    </source>
</evidence>
<dbReference type="Proteomes" id="UP000027138">
    <property type="component" value="Unassembled WGS sequence"/>
</dbReference>
<organism evidence="1 2">
    <name type="scientific">Jatropha curcas</name>
    <name type="common">Barbados nut</name>
    <dbReference type="NCBI Taxonomy" id="180498"/>
    <lineage>
        <taxon>Eukaryota</taxon>
        <taxon>Viridiplantae</taxon>
        <taxon>Streptophyta</taxon>
        <taxon>Embryophyta</taxon>
        <taxon>Tracheophyta</taxon>
        <taxon>Spermatophyta</taxon>
        <taxon>Magnoliopsida</taxon>
        <taxon>eudicotyledons</taxon>
        <taxon>Gunneridae</taxon>
        <taxon>Pentapetalae</taxon>
        <taxon>rosids</taxon>
        <taxon>fabids</taxon>
        <taxon>Malpighiales</taxon>
        <taxon>Euphorbiaceae</taxon>
        <taxon>Crotonoideae</taxon>
        <taxon>Jatropheae</taxon>
        <taxon>Jatropha</taxon>
    </lineage>
</organism>
<dbReference type="AlphaFoldDB" id="A0A067J971"/>
<reference evidence="1 2" key="1">
    <citation type="journal article" date="2014" name="PLoS ONE">
        <title>Global Analysis of Gene Expression Profiles in Physic Nut (Jatropha curcas L.) Seedlings Exposed to Salt Stress.</title>
        <authorList>
            <person name="Zhang L."/>
            <person name="Zhang C."/>
            <person name="Wu P."/>
            <person name="Chen Y."/>
            <person name="Li M."/>
            <person name="Jiang H."/>
            <person name="Wu G."/>
        </authorList>
    </citation>
    <scope>NUCLEOTIDE SEQUENCE [LARGE SCALE GENOMIC DNA]</scope>
    <source>
        <strain evidence="2">cv. GZQX0401</strain>
        <tissue evidence="1">Young leaves</tissue>
    </source>
</reference>
<sequence length="113" mass="12942">MMDIEVGDVKGDIPGPTHCFSHDHHEDSMMVQLHILNNGQKSEISNFGLTVLHGIHIQQQEAASSNPREIQICRQNPIQERFQRKTLIHTYAVRKENRAQGHNLSQIIPRTWG</sequence>
<dbReference type="EMBL" id="KK916434">
    <property type="protein sequence ID" value="KDP20292.1"/>
    <property type="molecule type" value="Genomic_DNA"/>
</dbReference>
<gene>
    <name evidence="1" type="ORF">JCGZ_08253</name>
</gene>